<comment type="caution">
    <text evidence="9">The sequence shown here is derived from an EMBL/GenBank/DDBJ whole genome shotgun (WGS) entry which is preliminary data.</text>
</comment>
<dbReference type="PANTHER" id="PTHR40942">
    <property type="match status" value="1"/>
</dbReference>
<dbReference type="SUPFAM" id="SSF46626">
    <property type="entry name" value="Cytochrome c"/>
    <property type="match status" value="1"/>
</dbReference>
<evidence type="ECO:0000256" key="4">
    <source>
        <dbReference type="ARBA" id="ARBA00022982"/>
    </source>
</evidence>
<evidence type="ECO:0000259" key="8">
    <source>
        <dbReference type="PROSITE" id="PS51007"/>
    </source>
</evidence>
<evidence type="ECO:0000256" key="3">
    <source>
        <dbReference type="ARBA" id="ARBA00022723"/>
    </source>
</evidence>
<evidence type="ECO:0000256" key="1">
    <source>
        <dbReference type="ARBA" id="ARBA00022448"/>
    </source>
</evidence>
<dbReference type="RefSeq" id="WP_220635296.1">
    <property type="nucleotide sequence ID" value="NZ_CAJQUM010000001.1"/>
</dbReference>
<keyword evidence="2 6" id="KW-0349">Heme</keyword>
<dbReference type="PRINTS" id="PR00607">
    <property type="entry name" value="CYTCHROMECIE"/>
</dbReference>
<proteinExistence type="predicted"/>
<sequence>MRIQNIRHGKHFVMFMAAALLAGILRSSAAADGQTVYDKSCKLCHDKGVMGSPKTGDKAKWAPLIKGGEAALEESVIKGKGKMKPRAGNSSLSDEDIKAAVDYMISKS</sequence>
<protein>
    <submittedName>
        <fullName evidence="9">Cytochrome c-555</fullName>
    </submittedName>
</protein>
<feature type="signal peptide" evidence="7">
    <location>
        <begin position="1"/>
        <end position="30"/>
    </location>
</feature>
<gene>
    <name evidence="9" type="ORF">GTOL_11199</name>
</gene>
<organism evidence="9 10">
    <name type="scientific">Georgfuchsia toluolica</name>
    <dbReference type="NCBI Taxonomy" id="424218"/>
    <lineage>
        <taxon>Bacteria</taxon>
        <taxon>Pseudomonadati</taxon>
        <taxon>Pseudomonadota</taxon>
        <taxon>Betaproteobacteria</taxon>
        <taxon>Nitrosomonadales</taxon>
        <taxon>Sterolibacteriaceae</taxon>
        <taxon>Georgfuchsia</taxon>
    </lineage>
</organism>
<keyword evidence="7" id="KW-0732">Signal</keyword>
<evidence type="ECO:0000313" key="10">
    <source>
        <dbReference type="Proteomes" id="UP000742786"/>
    </source>
</evidence>
<reference evidence="9" key="1">
    <citation type="submission" date="2021-04" db="EMBL/GenBank/DDBJ databases">
        <authorList>
            <person name="Hornung B."/>
        </authorList>
    </citation>
    <scope>NUCLEOTIDE SEQUENCE</scope>
    <source>
        <strain evidence="9">G5G6</strain>
    </source>
</reference>
<dbReference type="InterPro" id="IPR002323">
    <property type="entry name" value="Cyt_CIE"/>
</dbReference>
<evidence type="ECO:0000256" key="7">
    <source>
        <dbReference type="SAM" id="SignalP"/>
    </source>
</evidence>
<dbReference type="Pfam" id="PF13442">
    <property type="entry name" value="Cytochrome_CBB3"/>
    <property type="match status" value="1"/>
</dbReference>
<dbReference type="GO" id="GO:0005506">
    <property type="term" value="F:iron ion binding"/>
    <property type="evidence" value="ECO:0007669"/>
    <property type="project" value="InterPro"/>
</dbReference>
<keyword evidence="4" id="KW-0249">Electron transport</keyword>
<dbReference type="EMBL" id="CAJQUM010000001">
    <property type="protein sequence ID" value="CAG4883317.1"/>
    <property type="molecule type" value="Genomic_DNA"/>
</dbReference>
<evidence type="ECO:0000256" key="6">
    <source>
        <dbReference type="PROSITE-ProRule" id="PRU00433"/>
    </source>
</evidence>
<dbReference type="Proteomes" id="UP000742786">
    <property type="component" value="Unassembled WGS sequence"/>
</dbReference>
<dbReference type="AlphaFoldDB" id="A0A916N8I9"/>
<evidence type="ECO:0000313" key="9">
    <source>
        <dbReference type="EMBL" id="CAG4883317.1"/>
    </source>
</evidence>
<keyword evidence="3 6" id="KW-0479">Metal-binding</keyword>
<dbReference type="PANTHER" id="PTHR40942:SF2">
    <property type="entry name" value="CYTOCHROME-RELATED"/>
    <property type="match status" value="1"/>
</dbReference>
<keyword evidence="5 6" id="KW-0408">Iron</keyword>
<dbReference type="PROSITE" id="PS51007">
    <property type="entry name" value="CYTC"/>
    <property type="match status" value="1"/>
</dbReference>
<dbReference type="GO" id="GO:0009055">
    <property type="term" value="F:electron transfer activity"/>
    <property type="evidence" value="ECO:0007669"/>
    <property type="project" value="InterPro"/>
</dbReference>
<evidence type="ECO:0000256" key="5">
    <source>
        <dbReference type="ARBA" id="ARBA00023004"/>
    </source>
</evidence>
<feature type="chain" id="PRO_5036973620" evidence="7">
    <location>
        <begin position="31"/>
        <end position="108"/>
    </location>
</feature>
<keyword evidence="1" id="KW-0813">Transport</keyword>
<keyword evidence="10" id="KW-1185">Reference proteome</keyword>
<dbReference type="Gene3D" id="1.10.760.10">
    <property type="entry name" value="Cytochrome c-like domain"/>
    <property type="match status" value="1"/>
</dbReference>
<feature type="domain" description="Cytochrome c" evidence="8">
    <location>
        <begin position="28"/>
        <end position="108"/>
    </location>
</feature>
<accession>A0A916N8I9</accession>
<evidence type="ECO:0000256" key="2">
    <source>
        <dbReference type="ARBA" id="ARBA00022617"/>
    </source>
</evidence>
<dbReference type="InterPro" id="IPR036909">
    <property type="entry name" value="Cyt_c-like_dom_sf"/>
</dbReference>
<name>A0A916N8I9_9PROT</name>
<dbReference type="InterPro" id="IPR009056">
    <property type="entry name" value="Cyt_c-like_dom"/>
</dbReference>
<dbReference type="GO" id="GO:0020037">
    <property type="term" value="F:heme binding"/>
    <property type="evidence" value="ECO:0007669"/>
    <property type="project" value="InterPro"/>
</dbReference>